<feature type="compositionally biased region" description="Basic and acidic residues" evidence="1">
    <location>
        <begin position="242"/>
        <end position="253"/>
    </location>
</feature>
<sequence length="291" mass="30881">MSLRRLTRLTGRWALTVMATVAWLGAVGGLVLILATGTAAFSDPSPARMWVVWLLLVAACFLSLLADRSRPAGVLARHAAAAGWERTAPGKSEWPWPGPQSGGTIRVRRAWSFTAGGLPVTAGDVRWTGRAFGGATDDADGQGVVVVVHLRGRVPSMAYHVPFERIGDSPLLDRTELRKAFLTRRIPPWTVRERCLYTVEPANGSVTPALIDSAVRRALLIVRLLDLTSEAGTSEAGTSEVRTSEARTGEAGKGEILNGEVHAGEARINGVRPGTVRPKGPRAEGGADTAG</sequence>
<feature type="transmembrane region" description="Helical" evidence="2">
    <location>
        <begin position="12"/>
        <end position="35"/>
    </location>
</feature>
<keyword evidence="2" id="KW-0812">Transmembrane</keyword>
<dbReference type="AlphaFoldDB" id="A0A316FGQ1"/>
<feature type="region of interest" description="Disordered" evidence="1">
    <location>
        <begin position="232"/>
        <end position="291"/>
    </location>
</feature>
<evidence type="ECO:0000313" key="4">
    <source>
        <dbReference type="Proteomes" id="UP000245697"/>
    </source>
</evidence>
<name>A0A316FGQ1_9ACTN</name>
<evidence type="ECO:0000256" key="1">
    <source>
        <dbReference type="SAM" id="MobiDB-lite"/>
    </source>
</evidence>
<feature type="compositionally biased region" description="Polar residues" evidence="1">
    <location>
        <begin position="232"/>
        <end position="241"/>
    </location>
</feature>
<dbReference type="RefSeq" id="WP_146246282.1">
    <property type="nucleotide sequence ID" value="NZ_BONA01000039.1"/>
</dbReference>
<keyword evidence="4" id="KW-1185">Reference proteome</keyword>
<protein>
    <submittedName>
        <fullName evidence="3">Uncharacterized protein</fullName>
    </submittedName>
</protein>
<keyword evidence="2" id="KW-0472">Membrane</keyword>
<feature type="transmembrane region" description="Helical" evidence="2">
    <location>
        <begin position="47"/>
        <end position="66"/>
    </location>
</feature>
<comment type="caution">
    <text evidence="3">The sequence shown here is derived from an EMBL/GenBank/DDBJ whole genome shotgun (WGS) entry which is preliminary data.</text>
</comment>
<organism evidence="3 4">
    <name type="scientific">Actinoplanes xinjiangensis</name>
    <dbReference type="NCBI Taxonomy" id="512350"/>
    <lineage>
        <taxon>Bacteria</taxon>
        <taxon>Bacillati</taxon>
        <taxon>Actinomycetota</taxon>
        <taxon>Actinomycetes</taxon>
        <taxon>Micromonosporales</taxon>
        <taxon>Micromonosporaceae</taxon>
        <taxon>Actinoplanes</taxon>
    </lineage>
</organism>
<evidence type="ECO:0000313" key="3">
    <source>
        <dbReference type="EMBL" id="PWK47984.1"/>
    </source>
</evidence>
<proteinExistence type="predicted"/>
<gene>
    <name evidence="3" type="ORF">BC793_10611</name>
</gene>
<dbReference type="OrthoDB" id="3298615at2"/>
<dbReference type="EMBL" id="QGGR01000006">
    <property type="protein sequence ID" value="PWK47984.1"/>
    <property type="molecule type" value="Genomic_DNA"/>
</dbReference>
<reference evidence="3 4" key="1">
    <citation type="submission" date="2018-05" db="EMBL/GenBank/DDBJ databases">
        <title>Genomic Encyclopedia of Archaeal and Bacterial Type Strains, Phase II (KMG-II): from individual species to whole genera.</title>
        <authorList>
            <person name="Goeker M."/>
        </authorList>
    </citation>
    <scope>NUCLEOTIDE SEQUENCE [LARGE SCALE GENOMIC DNA]</scope>
    <source>
        <strain evidence="3 4">DSM 45184</strain>
    </source>
</reference>
<dbReference type="Proteomes" id="UP000245697">
    <property type="component" value="Unassembled WGS sequence"/>
</dbReference>
<evidence type="ECO:0000256" key="2">
    <source>
        <dbReference type="SAM" id="Phobius"/>
    </source>
</evidence>
<accession>A0A316FGQ1</accession>
<keyword evidence="2" id="KW-1133">Transmembrane helix</keyword>